<evidence type="ECO:0000256" key="7">
    <source>
        <dbReference type="ARBA" id="ARBA00023209"/>
    </source>
</evidence>
<comment type="similarity">
    <text evidence="2">Belongs to the diacylglycerol/lipid kinase family.</text>
</comment>
<comment type="caution">
    <text evidence="10">The sequence shown here is derived from an EMBL/GenBank/DDBJ whole genome shotgun (WGS) entry which is preliminary data.</text>
</comment>
<dbReference type="EMBL" id="DWVZ01000009">
    <property type="protein sequence ID" value="HJC62145.1"/>
    <property type="molecule type" value="Genomic_DNA"/>
</dbReference>
<dbReference type="SMART" id="SM00046">
    <property type="entry name" value="DAGKc"/>
    <property type="match status" value="1"/>
</dbReference>
<evidence type="ECO:0000256" key="5">
    <source>
        <dbReference type="ARBA" id="ARBA00022777"/>
    </source>
</evidence>
<gene>
    <name evidence="10" type="ORF">H9753_00810</name>
</gene>
<evidence type="ECO:0000259" key="9">
    <source>
        <dbReference type="PROSITE" id="PS50146"/>
    </source>
</evidence>
<dbReference type="InterPro" id="IPR045540">
    <property type="entry name" value="YegS/DAGK_C"/>
</dbReference>
<proteinExistence type="inferred from homology"/>
<keyword evidence="8" id="KW-1208">Phospholipid metabolism</keyword>
<keyword evidence="5 10" id="KW-0418">Kinase</keyword>
<evidence type="ECO:0000313" key="11">
    <source>
        <dbReference type="Proteomes" id="UP000823886"/>
    </source>
</evidence>
<dbReference type="InterPro" id="IPR050187">
    <property type="entry name" value="Lipid_Phosphate_FormReg"/>
</dbReference>
<comment type="cofactor">
    <cofactor evidence="1">
        <name>Mg(2+)</name>
        <dbReference type="ChEBI" id="CHEBI:18420"/>
    </cofactor>
</comment>
<reference evidence="10" key="2">
    <citation type="submission" date="2021-04" db="EMBL/GenBank/DDBJ databases">
        <authorList>
            <person name="Gilroy R."/>
        </authorList>
    </citation>
    <scope>NUCLEOTIDE SEQUENCE</scope>
    <source>
        <strain evidence="10">ChiBcec2-3848</strain>
    </source>
</reference>
<keyword evidence="7" id="KW-0594">Phospholipid biosynthesis</keyword>
<protein>
    <submittedName>
        <fullName evidence="10">Diacylglycerol kinase family lipid kinase</fullName>
    </submittedName>
</protein>
<dbReference type="Pfam" id="PF00781">
    <property type="entry name" value="DAGK_cat"/>
    <property type="match status" value="1"/>
</dbReference>
<dbReference type="GO" id="GO:0008654">
    <property type="term" value="P:phospholipid biosynthetic process"/>
    <property type="evidence" value="ECO:0007669"/>
    <property type="project" value="UniProtKB-KW"/>
</dbReference>
<dbReference type="Proteomes" id="UP000823886">
    <property type="component" value="Unassembled WGS sequence"/>
</dbReference>
<dbReference type="NCBIfam" id="TIGR00147">
    <property type="entry name" value="YegS/Rv2252/BmrU family lipid kinase"/>
    <property type="match status" value="1"/>
</dbReference>
<dbReference type="SUPFAM" id="SSF111331">
    <property type="entry name" value="NAD kinase/diacylglycerol kinase-like"/>
    <property type="match status" value="1"/>
</dbReference>
<keyword evidence="7" id="KW-0444">Lipid biosynthesis</keyword>
<sequence>MYYFIINPNSRSGEGFHTWKTAEELLRERAVEYEAYFTEGTGHASRLARQIAALSLPCTLTVVGGDGTLNEVANGLADTEYSHITLGYIPTGSGNDFARGLGLSCDVKTCIDSILSPREIVSVDLGLSRTREASRYFLVSSGIGYDADICRNVTASPLKKLFNRLHLGKLTYVAIALGLLFRYDPCPVCVRLDKKKTFSIPRYFFITGMIQKYEGGGVKFCPYARYDDGLLDFCIAGNLAKAKILFLFPTAFAGKHTDFSGVHILRGKRLDIISQAPLPIHCDGENMGCSSHLTLYASDKKLPVILR</sequence>
<evidence type="ECO:0000256" key="1">
    <source>
        <dbReference type="ARBA" id="ARBA00001946"/>
    </source>
</evidence>
<dbReference type="Gene3D" id="3.40.50.10330">
    <property type="entry name" value="Probable inorganic polyphosphate/atp-NAD kinase, domain 1"/>
    <property type="match status" value="1"/>
</dbReference>
<reference evidence="10" key="1">
    <citation type="journal article" date="2021" name="PeerJ">
        <title>Extensive microbial diversity within the chicken gut microbiome revealed by metagenomics and culture.</title>
        <authorList>
            <person name="Gilroy R."/>
            <person name="Ravi A."/>
            <person name="Getino M."/>
            <person name="Pursley I."/>
            <person name="Horton D.L."/>
            <person name="Alikhan N.F."/>
            <person name="Baker D."/>
            <person name="Gharbi K."/>
            <person name="Hall N."/>
            <person name="Watson M."/>
            <person name="Adriaenssens E.M."/>
            <person name="Foster-Nyarko E."/>
            <person name="Jarju S."/>
            <person name="Secka A."/>
            <person name="Antonio M."/>
            <person name="Oren A."/>
            <person name="Chaudhuri R.R."/>
            <person name="La Ragione R."/>
            <person name="Hildebrand F."/>
            <person name="Pallen M.J."/>
        </authorList>
    </citation>
    <scope>NUCLEOTIDE SEQUENCE</scope>
    <source>
        <strain evidence="10">ChiBcec2-3848</strain>
    </source>
</reference>
<dbReference type="AlphaFoldDB" id="A0A9D2PMZ7"/>
<dbReference type="PROSITE" id="PS50146">
    <property type="entry name" value="DAGK"/>
    <property type="match status" value="1"/>
</dbReference>
<evidence type="ECO:0000256" key="4">
    <source>
        <dbReference type="ARBA" id="ARBA00022741"/>
    </source>
</evidence>
<keyword evidence="7" id="KW-0443">Lipid metabolism</keyword>
<evidence type="ECO:0000256" key="8">
    <source>
        <dbReference type="ARBA" id="ARBA00023264"/>
    </source>
</evidence>
<feature type="domain" description="DAGKc" evidence="9">
    <location>
        <begin position="1"/>
        <end position="132"/>
    </location>
</feature>
<keyword evidence="3" id="KW-0808">Transferase</keyword>
<evidence type="ECO:0000256" key="3">
    <source>
        <dbReference type="ARBA" id="ARBA00022679"/>
    </source>
</evidence>
<dbReference type="PANTHER" id="PTHR12358:SF54">
    <property type="entry name" value="SPHINGOSINE KINASE RELATED PROTEIN"/>
    <property type="match status" value="1"/>
</dbReference>
<name>A0A9D2PMZ7_9FIRM</name>
<keyword evidence="6" id="KW-0067">ATP-binding</keyword>
<evidence type="ECO:0000256" key="6">
    <source>
        <dbReference type="ARBA" id="ARBA00022840"/>
    </source>
</evidence>
<evidence type="ECO:0000313" key="10">
    <source>
        <dbReference type="EMBL" id="HJC62145.1"/>
    </source>
</evidence>
<dbReference type="GO" id="GO:0016301">
    <property type="term" value="F:kinase activity"/>
    <property type="evidence" value="ECO:0007669"/>
    <property type="project" value="UniProtKB-KW"/>
</dbReference>
<dbReference type="InterPro" id="IPR016064">
    <property type="entry name" value="NAD/diacylglycerol_kinase_sf"/>
</dbReference>
<dbReference type="PANTHER" id="PTHR12358">
    <property type="entry name" value="SPHINGOSINE KINASE"/>
    <property type="match status" value="1"/>
</dbReference>
<dbReference type="InterPro" id="IPR017438">
    <property type="entry name" value="ATP-NAD_kinase_N"/>
</dbReference>
<dbReference type="InterPro" id="IPR001206">
    <property type="entry name" value="Diacylglycerol_kinase_cat_dom"/>
</dbReference>
<accession>A0A9D2PMZ7</accession>
<dbReference type="GO" id="GO:0005524">
    <property type="term" value="F:ATP binding"/>
    <property type="evidence" value="ECO:0007669"/>
    <property type="project" value="UniProtKB-KW"/>
</dbReference>
<dbReference type="InterPro" id="IPR005218">
    <property type="entry name" value="Diacylglycerol/lipid_kinase"/>
</dbReference>
<keyword evidence="4" id="KW-0547">Nucleotide-binding</keyword>
<evidence type="ECO:0000256" key="2">
    <source>
        <dbReference type="ARBA" id="ARBA00005983"/>
    </source>
</evidence>
<dbReference type="Gene3D" id="2.60.200.40">
    <property type="match status" value="1"/>
</dbReference>
<organism evidence="10 11">
    <name type="scientific">Candidatus Blautia merdavium</name>
    <dbReference type="NCBI Taxonomy" id="2838494"/>
    <lineage>
        <taxon>Bacteria</taxon>
        <taxon>Bacillati</taxon>
        <taxon>Bacillota</taxon>
        <taxon>Clostridia</taxon>
        <taxon>Lachnospirales</taxon>
        <taxon>Lachnospiraceae</taxon>
        <taxon>Blautia</taxon>
    </lineage>
</organism>
<dbReference type="Pfam" id="PF19279">
    <property type="entry name" value="YegS_C"/>
    <property type="match status" value="1"/>
</dbReference>